<dbReference type="GO" id="GO:0006865">
    <property type="term" value="P:amino acid transport"/>
    <property type="evidence" value="ECO:0007669"/>
    <property type="project" value="TreeGrafter"/>
</dbReference>
<gene>
    <name evidence="6" type="ORF">I8J34_17220</name>
</gene>
<accession>A0A944DD78</accession>
<sequence>MAHRVLRLMILILAGLPWQAAQAGEVLDRLRATRTITLAYRETSMPFSYQWPGGEPVGYSLDICRQLVRAIEKHLGVSLTQRLVPVTSANRIEHLERGAADLECGSTTSNGERRQRVAFTIPTFIATTRLLVRADSGIREIWDTDGKTVVTTRGTTAAAMLRDFNENRLLGARALEAPDHAAAFARLAAGEADAFLMDDVLLASLRARAEAPERFVITGKTLSIEPLAIMLAKTDPAFKALIDAAVKQMIQSGEIGELYRRWFESPIPPDNLNLALPMHFLLKDSFRAPTDWLPN</sequence>
<dbReference type="InterPro" id="IPR051455">
    <property type="entry name" value="Bact_solute-bind_prot3"/>
</dbReference>
<evidence type="ECO:0000256" key="3">
    <source>
        <dbReference type="ARBA" id="ARBA00022729"/>
    </source>
</evidence>
<evidence type="ECO:0000313" key="6">
    <source>
        <dbReference type="EMBL" id="MBT0962926.1"/>
    </source>
</evidence>
<protein>
    <submittedName>
        <fullName evidence="6">Amino acid ABC transporter substrate-binding protein</fullName>
    </submittedName>
</protein>
<evidence type="ECO:0000313" key="7">
    <source>
        <dbReference type="Proteomes" id="UP000694660"/>
    </source>
</evidence>
<comment type="caution">
    <text evidence="6">The sequence shown here is derived from an EMBL/GenBank/DDBJ whole genome shotgun (WGS) entry which is preliminary data.</text>
</comment>
<keyword evidence="2" id="KW-0813">Transport</keyword>
<keyword evidence="7" id="KW-1185">Reference proteome</keyword>
<dbReference type="Gene3D" id="3.40.190.10">
    <property type="entry name" value="Periplasmic binding protein-like II"/>
    <property type="match status" value="2"/>
</dbReference>
<reference evidence="7" key="1">
    <citation type="journal article" date="2022" name="ISME J.">
        <title>Genetic and phylogenetic analysis of dissimilatory iodate-reducing bacteria identifies potential niches across the world's oceans.</title>
        <authorList>
            <person name="Reyes-Umana V."/>
            <person name="Henning Z."/>
            <person name="Lee K."/>
            <person name="Barnum T.P."/>
            <person name="Coates J.D."/>
        </authorList>
    </citation>
    <scope>NUCLEOTIDE SEQUENCE [LARGE SCALE GENOMIC DNA]</scope>
    <source>
        <strain evidence="7">IR12</strain>
    </source>
</reference>
<dbReference type="InterPro" id="IPR001638">
    <property type="entry name" value="Solute-binding_3/MltF_N"/>
</dbReference>
<comment type="similarity">
    <text evidence="1">Belongs to the bacterial solute-binding protein 3 family.</text>
</comment>
<dbReference type="Proteomes" id="UP000694660">
    <property type="component" value="Unassembled WGS sequence"/>
</dbReference>
<dbReference type="GO" id="GO:0005576">
    <property type="term" value="C:extracellular region"/>
    <property type="evidence" value="ECO:0007669"/>
    <property type="project" value="TreeGrafter"/>
</dbReference>
<evidence type="ECO:0000256" key="1">
    <source>
        <dbReference type="ARBA" id="ARBA00010333"/>
    </source>
</evidence>
<dbReference type="AlphaFoldDB" id="A0A944DD78"/>
<evidence type="ECO:0000256" key="4">
    <source>
        <dbReference type="SAM" id="SignalP"/>
    </source>
</evidence>
<feature type="chain" id="PRO_5037645125" evidence="4">
    <location>
        <begin position="24"/>
        <end position="295"/>
    </location>
</feature>
<dbReference type="PANTHER" id="PTHR30085:SF2">
    <property type="entry name" value="GLUTAMATE_ASPARTATE IMPORT SOLUTE-BINDING PROTEIN"/>
    <property type="match status" value="1"/>
</dbReference>
<feature type="domain" description="Solute-binding protein family 3/N-terminal" evidence="5">
    <location>
        <begin position="35"/>
        <end position="266"/>
    </location>
</feature>
<dbReference type="GO" id="GO:0030288">
    <property type="term" value="C:outer membrane-bounded periplasmic space"/>
    <property type="evidence" value="ECO:0007669"/>
    <property type="project" value="TreeGrafter"/>
</dbReference>
<keyword evidence="3 4" id="KW-0732">Signal</keyword>
<dbReference type="SMART" id="SM00062">
    <property type="entry name" value="PBPb"/>
    <property type="match status" value="1"/>
</dbReference>
<dbReference type="EMBL" id="JAEKFT010000022">
    <property type="protein sequence ID" value="MBT0962926.1"/>
    <property type="molecule type" value="Genomic_DNA"/>
</dbReference>
<organism evidence="6 7">
    <name type="scientific">Denitromonas iodatirespirans</name>
    <dbReference type="NCBI Taxonomy" id="2795389"/>
    <lineage>
        <taxon>Bacteria</taxon>
        <taxon>Pseudomonadati</taxon>
        <taxon>Pseudomonadota</taxon>
        <taxon>Betaproteobacteria</taxon>
        <taxon>Rhodocyclales</taxon>
        <taxon>Zoogloeaceae</taxon>
        <taxon>Denitromonas</taxon>
    </lineage>
</organism>
<name>A0A944DD78_DENI1</name>
<evidence type="ECO:0000259" key="5">
    <source>
        <dbReference type="SMART" id="SM00062"/>
    </source>
</evidence>
<evidence type="ECO:0000256" key="2">
    <source>
        <dbReference type="ARBA" id="ARBA00022448"/>
    </source>
</evidence>
<proteinExistence type="inferred from homology"/>
<feature type="signal peptide" evidence="4">
    <location>
        <begin position="1"/>
        <end position="23"/>
    </location>
</feature>
<dbReference type="CDD" id="cd13688">
    <property type="entry name" value="PBP2_GltI_DEBP"/>
    <property type="match status" value="1"/>
</dbReference>
<dbReference type="Pfam" id="PF00497">
    <property type="entry name" value="SBP_bac_3"/>
    <property type="match status" value="1"/>
</dbReference>
<dbReference type="SUPFAM" id="SSF53850">
    <property type="entry name" value="Periplasmic binding protein-like II"/>
    <property type="match status" value="1"/>
</dbReference>
<dbReference type="PANTHER" id="PTHR30085">
    <property type="entry name" value="AMINO ACID ABC TRANSPORTER PERMEASE"/>
    <property type="match status" value="1"/>
</dbReference>
<dbReference type="RefSeq" id="WP_214362874.1">
    <property type="nucleotide sequence ID" value="NZ_JAEKFT010000022.1"/>
</dbReference>